<dbReference type="PROSITE" id="PS50931">
    <property type="entry name" value="HTH_LYSR"/>
    <property type="match status" value="1"/>
</dbReference>
<dbReference type="Gene3D" id="1.10.10.10">
    <property type="entry name" value="Winged helix-like DNA-binding domain superfamily/Winged helix DNA-binding domain"/>
    <property type="match status" value="1"/>
</dbReference>
<gene>
    <name evidence="6" type="primary">gcvA</name>
    <name evidence="6" type="ORF">RI845_14490</name>
</gene>
<organism evidence="6 7">
    <name type="scientific">Thalassotalea nanhaiensis</name>
    <dbReference type="NCBI Taxonomy" id="3065648"/>
    <lineage>
        <taxon>Bacteria</taxon>
        <taxon>Pseudomonadati</taxon>
        <taxon>Pseudomonadota</taxon>
        <taxon>Gammaproteobacteria</taxon>
        <taxon>Alteromonadales</taxon>
        <taxon>Colwelliaceae</taxon>
        <taxon>Thalassotalea</taxon>
    </lineage>
</organism>
<dbReference type="NCBIfam" id="NF008352">
    <property type="entry name" value="PRK11139.1"/>
    <property type="match status" value="1"/>
</dbReference>
<evidence type="ECO:0000256" key="4">
    <source>
        <dbReference type="ARBA" id="ARBA00023163"/>
    </source>
</evidence>
<dbReference type="InterPro" id="IPR036388">
    <property type="entry name" value="WH-like_DNA-bd_sf"/>
</dbReference>
<evidence type="ECO:0000256" key="1">
    <source>
        <dbReference type="ARBA" id="ARBA00009437"/>
    </source>
</evidence>
<evidence type="ECO:0000313" key="6">
    <source>
        <dbReference type="EMBL" id="WNC67722.1"/>
    </source>
</evidence>
<dbReference type="CDD" id="cd08432">
    <property type="entry name" value="PBP2_GcdR_TrpI_HvrB_AmpR_like"/>
    <property type="match status" value="1"/>
</dbReference>
<protein>
    <submittedName>
        <fullName evidence="6">Transcriptional regulator GcvA</fullName>
    </submittedName>
</protein>
<keyword evidence="3" id="KW-0238">DNA-binding</keyword>
<dbReference type="Gene3D" id="3.40.190.10">
    <property type="entry name" value="Periplasmic binding protein-like II"/>
    <property type="match status" value="2"/>
</dbReference>
<dbReference type="PANTHER" id="PTHR30537:SF74">
    <property type="entry name" value="HTH-TYPE TRANSCRIPTIONAL REGULATOR TRPI"/>
    <property type="match status" value="1"/>
</dbReference>
<dbReference type="PANTHER" id="PTHR30537">
    <property type="entry name" value="HTH-TYPE TRANSCRIPTIONAL REGULATOR"/>
    <property type="match status" value="1"/>
</dbReference>
<comment type="similarity">
    <text evidence="1">Belongs to the LysR transcriptional regulatory family.</text>
</comment>
<accession>A0ABY9TG45</accession>
<evidence type="ECO:0000256" key="2">
    <source>
        <dbReference type="ARBA" id="ARBA00023015"/>
    </source>
</evidence>
<keyword evidence="7" id="KW-1185">Reference proteome</keyword>
<dbReference type="SUPFAM" id="SSF46785">
    <property type="entry name" value="Winged helix' DNA-binding domain"/>
    <property type="match status" value="1"/>
</dbReference>
<feature type="domain" description="HTH lysR-type" evidence="5">
    <location>
        <begin position="5"/>
        <end position="62"/>
    </location>
</feature>
<keyword evidence="4" id="KW-0804">Transcription</keyword>
<reference evidence="7" key="1">
    <citation type="submission" date="2023-09" db="EMBL/GenBank/DDBJ databases">
        <authorList>
            <person name="Zhang C."/>
        </authorList>
    </citation>
    <scope>NUCLEOTIDE SEQUENCE [LARGE SCALE GENOMIC DNA]</scope>
    <source>
        <strain evidence="7">SQ345</strain>
    </source>
</reference>
<evidence type="ECO:0000313" key="7">
    <source>
        <dbReference type="Proteomes" id="UP001248581"/>
    </source>
</evidence>
<dbReference type="SUPFAM" id="SSF53850">
    <property type="entry name" value="Periplasmic binding protein-like II"/>
    <property type="match status" value="1"/>
</dbReference>
<dbReference type="Proteomes" id="UP001248581">
    <property type="component" value="Chromosome"/>
</dbReference>
<keyword evidence="2" id="KW-0805">Transcription regulation</keyword>
<dbReference type="RefSeq" id="WP_348386881.1">
    <property type="nucleotide sequence ID" value="NZ_CP134146.1"/>
</dbReference>
<dbReference type="Pfam" id="PF00126">
    <property type="entry name" value="HTH_1"/>
    <property type="match status" value="1"/>
</dbReference>
<dbReference type="InterPro" id="IPR058163">
    <property type="entry name" value="LysR-type_TF_proteobact-type"/>
</dbReference>
<dbReference type="Pfam" id="PF03466">
    <property type="entry name" value="LysR_substrate"/>
    <property type="match status" value="1"/>
</dbReference>
<dbReference type="EMBL" id="CP134146">
    <property type="protein sequence ID" value="WNC67722.1"/>
    <property type="molecule type" value="Genomic_DNA"/>
</dbReference>
<evidence type="ECO:0000259" key="5">
    <source>
        <dbReference type="PROSITE" id="PS50931"/>
    </source>
</evidence>
<dbReference type="InterPro" id="IPR000847">
    <property type="entry name" value="LysR_HTH_N"/>
</dbReference>
<dbReference type="InterPro" id="IPR005119">
    <property type="entry name" value="LysR_subst-bd"/>
</dbReference>
<proteinExistence type="inferred from homology"/>
<name>A0ABY9TG45_9GAMM</name>
<dbReference type="InterPro" id="IPR036390">
    <property type="entry name" value="WH_DNA-bd_sf"/>
</dbReference>
<evidence type="ECO:0000256" key="3">
    <source>
        <dbReference type="ARBA" id="ARBA00023125"/>
    </source>
</evidence>
<sequence>MRKMPPLNSLKCFEAAARNGSFNGAADELCVSVSAISHQIKQLESYLNIEVFHRKTRTIELTEAGKKYYPILRDAFERIADGTSALLKPQDSNTLTIQLYSTIAIRWLIPKLNKFNKQHPEINVRIHTSYEDVDFDHSDVDACIKIGSKTNSELEFSYLFTSELFPVCSPSFLDNFPTLSTAENLSDAPILQVYPSSIDWSLWLKQAGVQGVEPDAGLRFDSYDHALTTALQGLGIAMGMQPYVSNELTNNMLIEPFPELRCKHPDSWYFVCRKERSHLKKVKIFKEWLVEQIESSPELASLRAE</sequence>